<accession>A0AAE1Z5X4</accession>
<evidence type="ECO:0000313" key="1">
    <source>
        <dbReference type="EMBL" id="KAK4468196.1"/>
    </source>
</evidence>
<gene>
    <name evidence="1" type="ORF">MN116_008355</name>
</gene>
<keyword evidence="2" id="KW-1185">Reference proteome</keyword>
<proteinExistence type="predicted"/>
<dbReference type="EMBL" id="JALJAT010000007">
    <property type="protein sequence ID" value="KAK4468196.1"/>
    <property type="molecule type" value="Genomic_DNA"/>
</dbReference>
<comment type="caution">
    <text evidence="1">The sequence shown here is derived from an EMBL/GenBank/DDBJ whole genome shotgun (WGS) entry which is preliminary data.</text>
</comment>
<organism evidence="1 2">
    <name type="scientific">Schistosoma mekongi</name>
    <name type="common">Parasitic worm</name>
    <dbReference type="NCBI Taxonomy" id="38744"/>
    <lineage>
        <taxon>Eukaryota</taxon>
        <taxon>Metazoa</taxon>
        <taxon>Spiralia</taxon>
        <taxon>Lophotrochozoa</taxon>
        <taxon>Platyhelminthes</taxon>
        <taxon>Trematoda</taxon>
        <taxon>Digenea</taxon>
        <taxon>Strigeidida</taxon>
        <taxon>Schistosomatoidea</taxon>
        <taxon>Schistosomatidae</taxon>
        <taxon>Schistosoma</taxon>
    </lineage>
</organism>
<evidence type="ECO:0000313" key="2">
    <source>
        <dbReference type="Proteomes" id="UP001292079"/>
    </source>
</evidence>
<reference evidence="1" key="2">
    <citation type="journal article" date="2023" name="Infect Dis Poverty">
        <title>Chromosome-scale genome of the human blood fluke Schistosoma mekongi and its implications for public health.</title>
        <authorList>
            <person name="Zhou M."/>
            <person name="Xu L."/>
            <person name="Xu D."/>
            <person name="Chen W."/>
            <person name="Khan J."/>
            <person name="Hu Y."/>
            <person name="Huang H."/>
            <person name="Wei H."/>
            <person name="Zhang Y."/>
            <person name="Chusongsang P."/>
            <person name="Tanasarnprasert K."/>
            <person name="Hu X."/>
            <person name="Limpanont Y."/>
            <person name="Lv Z."/>
        </authorList>
    </citation>
    <scope>NUCLEOTIDE SEQUENCE</scope>
    <source>
        <strain evidence="1">LV_2022a</strain>
    </source>
</reference>
<dbReference type="AlphaFoldDB" id="A0AAE1Z5X4"/>
<name>A0AAE1Z5X4_SCHME</name>
<protein>
    <submittedName>
        <fullName evidence="1">Uncharacterized protein</fullName>
    </submittedName>
</protein>
<sequence>MLYLNCFAVTLTVKKIMLGGKYFKTFLRPLLYNLTWRYVTVSATTCYFMYPIQLSHISTEFKASTYRFMECPLLSSLQLQIDSTVSLTNQLLREFHILLINMEKLTVQHGKLQLSNTMNLDKQDDELLLELRSQWSTLSHKLDNLEMTIRCAMKTLQNSLETAFLCEEYLKTTNITTYYHSPDEMITAYAGLTLNTIEKEFNNLECKRKDIVKIWSTQIAENIKQSSNS</sequence>
<dbReference type="Proteomes" id="UP001292079">
    <property type="component" value="Unassembled WGS sequence"/>
</dbReference>
<reference evidence="1" key="1">
    <citation type="submission" date="2022-04" db="EMBL/GenBank/DDBJ databases">
        <authorList>
            <person name="Xu L."/>
            <person name="Lv Z."/>
        </authorList>
    </citation>
    <scope>NUCLEOTIDE SEQUENCE</scope>
    <source>
        <strain evidence="1">LV_2022a</strain>
    </source>
</reference>